<organism evidence="2 3">
    <name type="scientific">Flagellimonas oceani</name>
    <dbReference type="NCBI Taxonomy" id="2698672"/>
    <lineage>
        <taxon>Bacteria</taxon>
        <taxon>Pseudomonadati</taxon>
        <taxon>Bacteroidota</taxon>
        <taxon>Flavobacteriia</taxon>
        <taxon>Flavobacteriales</taxon>
        <taxon>Flavobacteriaceae</taxon>
        <taxon>Flagellimonas</taxon>
    </lineage>
</organism>
<dbReference type="RefSeq" id="WP_166247947.1">
    <property type="nucleotide sequence ID" value="NZ_CP049616.1"/>
</dbReference>
<gene>
    <name evidence="2" type="ORF">GVT53_06875</name>
</gene>
<dbReference type="Proteomes" id="UP000502928">
    <property type="component" value="Chromosome"/>
</dbReference>
<reference evidence="2 3" key="1">
    <citation type="submission" date="2020-02" db="EMBL/GenBank/DDBJ databases">
        <title>Complete genome of Muricauda sp. 501str8.</title>
        <authorList>
            <person name="Dong B."/>
            <person name="Zhu S."/>
            <person name="Yang J."/>
            <person name="Chen J."/>
        </authorList>
    </citation>
    <scope>NUCLEOTIDE SEQUENCE [LARGE SCALE GENOMIC DNA]</scope>
    <source>
        <strain evidence="2 3">501str8</strain>
    </source>
</reference>
<protein>
    <submittedName>
        <fullName evidence="2">Uncharacterized protein</fullName>
    </submittedName>
</protein>
<evidence type="ECO:0000313" key="3">
    <source>
        <dbReference type="Proteomes" id="UP000502928"/>
    </source>
</evidence>
<dbReference type="EMBL" id="CP049616">
    <property type="protein sequence ID" value="QII44408.1"/>
    <property type="molecule type" value="Genomic_DNA"/>
</dbReference>
<accession>A0A6G7J1C8</accession>
<evidence type="ECO:0000256" key="1">
    <source>
        <dbReference type="SAM" id="MobiDB-lite"/>
    </source>
</evidence>
<dbReference type="AlphaFoldDB" id="A0A6G7J1C8"/>
<keyword evidence="3" id="KW-1185">Reference proteome</keyword>
<name>A0A6G7J1C8_9FLAO</name>
<sequence length="160" mass="18236">MKSKQTLFLITLFIGLLAMNDVVAQYGYGSPYGYGRYGRGRSYVPQAGPVESQKEETPPTAEELVDEQMPSITEAIDLDPFEQAVVRTSLVTSVQQRIELQILGLEPLKMKEEVEKIKRRQDAELKAGLPEDKFEAFMELQENHFKAKKKKKKKKKKDKG</sequence>
<feature type="region of interest" description="Disordered" evidence="1">
    <location>
        <begin position="45"/>
        <end position="64"/>
    </location>
</feature>
<dbReference type="KEGG" id="mut:GVT53_06875"/>
<evidence type="ECO:0000313" key="2">
    <source>
        <dbReference type="EMBL" id="QII44408.1"/>
    </source>
</evidence>
<proteinExistence type="predicted"/>